<name>A0A1E1KFK6_9HELO</name>
<keyword evidence="1" id="KW-1133">Transmembrane helix</keyword>
<evidence type="ECO:0000313" key="3">
    <source>
        <dbReference type="Proteomes" id="UP000178912"/>
    </source>
</evidence>
<reference evidence="3" key="1">
    <citation type="submission" date="2016-03" db="EMBL/GenBank/DDBJ databases">
        <authorList>
            <person name="Guldener U."/>
        </authorList>
    </citation>
    <scope>NUCLEOTIDE SEQUENCE [LARGE SCALE GENOMIC DNA]</scope>
    <source>
        <strain evidence="3">04CH-RAC-A.6.1</strain>
    </source>
</reference>
<proteinExistence type="predicted"/>
<organism evidence="2 3">
    <name type="scientific">Rhynchosporium agropyri</name>
    <dbReference type="NCBI Taxonomy" id="914238"/>
    <lineage>
        <taxon>Eukaryota</taxon>
        <taxon>Fungi</taxon>
        <taxon>Dikarya</taxon>
        <taxon>Ascomycota</taxon>
        <taxon>Pezizomycotina</taxon>
        <taxon>Leotiomycetes</taxon>
        <taxon>Helotiales</taxon>
        <taxon>Ploettnerulaceae</taxon>
        <taxon>Rhynchosporium</taxon>
    </lineage>
</organism>
<dbReference type="EMBL" id="FJUX01000028">
    <property type="protein sequence ID" value="CZS96799.1"/>
    <property type="molecule type" value="Genomic_DNA"/>
</dbReference>
<keyword evidence="3" id="KW-1185">Reference proteome</keyword>
<gene>
    <name evidence="2" type="ORF">RAG0_05986</name>
</gene>
<dbReference type="AlphaFoldDB" id="A0A1E1KFK6"/>
<protein>
    <submittedName>
        <fullName evidence="2">Uncharacterized protein</fullName>
    </submittedName>
</protein>
<sequence>MGSYLEANKASAEGIRLLFDVPVIKINHIKSKSAELLISISVGLLLALYVAYHLLNRLHRISNSITHIIICGGEEESIIDSGGSGGVDWLTIASAGTIASTSTVASTVAATESIVSSVDLVTVLLVLIFRVILASYTSAEGSRVRGLVDLRPFRAFVLILEADLEGIAAD</sequence>
<feature type="transmembrane region" description="Helical" evidence="1">
    <location>
        <begin position="36"/>
        <end position="55"/>
    </location>
</feature>
<keyword evidence="1" id="KW-0812">Transmembrane</keyword>
<evidence type="ECO:0000256" key="1">
    <source>
        <dbReference type="SAM" id="Phobius"/>
    </source>
</evidence>
<keyword evidence="1" id="KW-0472">Membrane</keyword>
<dbReference type="Proteomes" id="UP000178912">
    <property type="component" value="Unassembled WGS sequence"/>
</dbReference>
<evidence type="ECO:0000313" key="2">
    <source>
        <dbReference type="EMBL" id="CZS96799.1"/>
    </source>
</evidence>
<accession>A0A1E1KFK6</accession>